<name>A0ACD0WQ23_CLALS</name>
<protein>
    <submittedName>
        <fullName evidence="1">Peroxiredoxin-peroxidase</fullName>
    </submittedName>
</protein>
<gene>
    <name evidence="1" type="ORF">EJF14_60087</name>
</gene>
<dbReference type="EMBL" id="CP038489">
    <property type="protein sequence ID" value="QFZ29577.1"/>
    <property type="molecule type" value="Genomic_DNA"/>
</dbReference>
<proteinExistence type="predicted"/>
<dbReference type="Proteomes" id="UP000326582">
    <property type="component" value="Chromosome 6"/>
</dbReference>
<keyword evidence="2" id="KW-1185">Reference proteome</keyword>
<evidence type="ECO:0000313" key="2">
    <source>
        <dbReference type="Proteomes" id="UP000326582"/>
    </source>
</evidence>
<accession>A0ACD0WQ23</accession>
<reference evidence="2" key="1">
    <citation type="journal article" date="2019" name="MBio">
        <title>Comparative genomics for the elucidation of multidrug resistance (MDR) in Candida lusitaniae.</title>
        <authorList>
            <person name="Kannan A."/>
            <person name="Asner S.A."/>
            <person name="Trachsel E."/>
            <person name="Kelly S."/>
            <person name="Parker J."/>
            <person name="Sanglard D."/>
        </authorList>
    </citation>
    <scope>NUCLEOTIDE SEQUENCE [LARGE SCALE GENOMIC DNA]</scope>
    <source>
        <strain evidence="2">P1</strain>
    </source>
</reference>
<organism evidence="1 2">
    <name type="scientific">Clavispora lusitaniae</name>
    <name type="common">Candida lusitaniae</name>
    <dbReference type="NCBI Taxonomy" id="36911"/>
    <lineage>
        <taxon>Eukaryota</taxon>
        <taxon>Fungi</taxon>
        <taxon>Dikarya</taxon>
        <taxon>Ascomycota</taxon>
        <taxon>Saccharomycotina</taxon>
        <taxon>Pichiomycetes</taxon>
        <taxon>Metschnikowiaceae</taxon>
        <taxon>Clavispora</taxon>
    </lineage>
</organism>
<sequence>MVCFQQKFARKSFDGEPHKNQISHTGPPWYQSTSPKNPIALVATFFPFHPITFCPTMFALTSIAKRQSVRAFSSSASRWVAVGDKIPSATLFEGSPGNDVNLADETASGKSIIIGVPGAFSPACSASHIPGYFKKLREFNEKGYKSFYIVAVNDAFVTKAWGEALFAHLVGTNQVRFLADPKGEFSKDLDVLFDASKFFGNERSKRYALIVEDGVVKKTFIEPDNTSVDVSSADAVLKEA</sequence>
<evidence type="ECO:0000313" key="1">
    <source>
        <dbReference type="EMBL" id="QFZ29577.1"/>
    </source>
</evidence>